<accession>A0A1J9R0L2</accession>
<feature type="region of interest" description="Disordered" evidence="1">
    <location>
        <begin position="450"/>
        <end position="499"/>
    </location>
</feature>
<keyword evidence="3" id="KW-1185">Reference proteome</keyword>
<dbReference type="RefSeq" id="XP_020130397.1">
    <property type="nucleotide sequence ID" value="XM_020273268.1"/>
</dbReference>
<name>A0A1J9R0L2_9PEZI</name>
<dbReference type="OrthoDB" id="3944132at2759"/>
<dbReference type="Proteomes" id="UP000183809">
    <property type="component" value="Unassembled WGS sequence"/>
</dbReference>
<dbReference type="EMBL" id="MNUE01000025">
    <property type="protein sequence ID" value="OJD34137.1"/>
    <property type="molecule type" value="Genomic_DNA"/>
</dbReference>
<gene>
    <name evidence="2" type="ORF">BKCO1_2500021</name>
</gene>
<evidence type="ECO:0000313" key="3">
    <source>
        <dbReference type="Proteomes" id="UP000183809"/>
    </source>
</evidence>
<comment type="caution">
    <text evidence="2">The sequence shown here is derived from an EMBL/GenBank/DDBJ whole genome shotgun (WGS) entry which is preliminary data.</text>
</comment>
<evidence type="ECO:0000313" key="2">
    <source>
        <dbReference type="EMBL" id="OJD34137.1"/>
    </source>
</evidence>
<feature type="compositionally biased region" description="Basic and acidic residues" evidence="1">
    <location>
        <begin position="341"/>
        <end position="352"/>
    </location>
</feature>
<feature type="compositionally biased region" description="Pro residues" evidence="1">
    <location>
        <begin position="450"/>
        <end position="491"/>
    </location>
</feature>
<feature type="region of interest" description="Disordered" evidence="1">
    <location>
        <begin position="223"/>
        <end position="260"/>
    </location>
</feature>
<proteinExistence type="predicted"/>
<dbReference type="AlphaFoldDB" id="A0A1J9R0L2"/>
<organism evidence="2 3">
    <name type="scientific">Diplodia corticola</name>
    <dbReference type="NCBI Taxonomy" id="236234"/>
    <lineage>
        <taxon>Eukaryota</taxon>
        <taxon>Fungi</taxon>
        <taxon>Dikarya</taxon>
        <taxon>Ascomycota</taxon>
        <taxon>Pezizomycotina</taxon>
        <taxon>Dothideomycetes</taxon>
        <taxon>Dothideomycetes incertae sedis</taxon>
        <taxon>Botryosphaeriales</taxon>
        <taxon>Botryosphaeriaceae</taxon>
        <taxon>Diplodia</taxon>
    </lineage>
</organism>
<feature type="compositionally biased region" description="Low complexity" evidence="1">
    <location>
        <begin position="367"/>
        <end position="378"/>
    </location>
</feature>
<sequence>MESVSFDLVDYVNEQVLAEWVDSDSCETRTLGSLSAINRQDAGLAFRVGLDASLEQAFMRFSMDVSVRVSGRPRRRQLLLVLPLHVLSYKTPALEYDVLRISDIGESAPAVHDAGFSDSGFVLRARFDLQEPGYVLMPKSNAKALRPSTSTAASHLASIKSLSQALSFTLYIKPSDYAQQGIRMIYEQLRNDTLKQYPLHWDAMYGDHGAQPVEWQQCELGGKGKAAELADDGEDVEPPPPYVSERRDLAPRTPSPPSFEFPPSPACIPPFLLSPTQCSSQMASPEVLVERSVSYYSSPREALSATEDMSTHVGSDVYTIPATPDCLPEIRILLEAQAAAREREKEQIEHARHTSSPPETCRKRRASTSPAASPGTSGKETKRMHTAAEDEDPQCGMDFLASAASALLSLHHAPTPPSFPASPSLSFNITPAPAAAPYAALQSKLFLRQPDPPITAIPPPPSPPPPPPAALAPPLPPSPSPPHTTPNPNPNPTTMATTTSSSLPAFLAPALALNPRLYTHPRLSPLLLSCGAAFRAGDCPRFARLRARLAAEFFWDPLGTVADAGRTRSEAVEWYVCDMEGLVGWVGEVDGVWGELVGLGRAARGEVRAGSWGEGGDGGGGGEAYRWAKGVVIAAAVGVGGGCG</sequence>
<feature type="region of interest" description="Disordered" evidence="1">
    <location>
        <begin position="341"/>
        <end position="389"/>
    </location>
</feature>
<evidence type="ECO:0000256" key="1">
    <source>
        <dbReference type="SAM" id="MobiDB-lite"/>
    </source>
</evidence>
<dbReference type="GeneID" id="31013528"/>
<protein>
    <submittedName>
        <fullName evidence="2">Uncharacterized protein</fullName>
    </submittedName>
</protein>
<feature type="compositionally biased region" description="Basic and acidic residues" evidence="1">
    <location>
        <begin position="379"/>
        <end position="388"/>
    </location>
</feature>
<reference evidence="2 3" key="1">
    <citation type="submission" date="2016-10" db="EMBL/GenBank/DDBJ databases">
        <title>Proteomics and genomics reveal pathogen-plant mechanisms compatible with a hemibiotrophic lifestyle of Diplodia corticola.</title>
        <authorList>
            <person name="Fernandes I."/>
            <person name="De Jonge R."/>
            <person name="Van De Peer Y."/>
            <person name="Devreese B."/>
            <person name="Alves A."/>
            <person name="Esteves A.C."/>
        </authorList>
    </citation>
    <scope>NUCLEOTIDE SEQUENCE [LARGE SCALE GENOMIC DNA]</scope>
    <source>
        <strain evidence="2 3">CBS 112549</strain>
    </source>
</reference>